<evidence type="ECO:0000313" key="4">
    <source>
        <dbReference type="Proteomes" id="UP000009328"/>
    </source>
</evidence>
<dbReference type="AlphaFoldDB" id="K0KJE8"/>
<dbReference type="InterPro" id="IPR050523">
    <property type="entry name" value="AKR_Detox_Biosynth"/>
</dbReference>
<dbReference type="SUPFAM" id="SSF51430">
    <property type="entry name" value="NAD(P)-linked oxidoreductase"/>
    <property type="match status" value="1"/>
</dbReference>
<dbReference type="PANTHER" id="PTHR43364">
    <property type="entry name" value="NADH-SPECIFIC METHYLGLYOXAL REDUCTASE-RELATED"/>
    <property type="match status" value="1"/>
</dbReference>
<dbReference type="STRING" id="1206466.K0KJE8"/>
<dbReference type="EC" id="1.1.1.-" evidence="3"/>
<dbReference type="FunFam" id="3.20.20.100:FF:000004">
    <property type="entry name" value="Oxidoreductase, aldo/keto reductase"/>
    <property type="match status" value="1"/>
</dbReference>
<organism evidence="3 4">
    <name type="scientific">Wickerhamomyces ciferrii (strain ATCC 14091 / BCRC 22168 / CBS 111 / JCM 3599 / NBRC 0793 / NRRL Y-1031 F-60-10)</name>
    <name type="common">Yeast</name>
    <name type="synonym">Pichia ciferrii</name>
    <dbReference type="NCBI Taxonomy" id="1206466"/>
    <lineage>
        <taxon>Eukaryota</taxon>
        <taxon>Fungi</taxon>
        <taxon>Dikarya</taxon>
        <taxon>Ascomycota</taxon>
        <taxon>Saccharomycotina</taxon>
        <taxon>Saccharomycetes</taxon>
        <taxon>Phaffomycetales</taxon>
        <taxon>Wickerhamomycetaceae</taxon>
        <taxon>Wickerhamomyces</taxon>
    </lineage>
</organism>
<dbReference type="InterPro" id="IPR023210">
    <property type="entry name" value="NADP_OxRdtase_dom"/>
</dbReference>
<dbReference type="GO" id="GO:0016491">
    <property type="term" value="F:oxidoreductase activity"/>
    <property type="evidence" value="ECO:0007669"/>
    <property type="project" value="UniProtKB-KW"/>
</dbReference>
<dbReference type="CDD" id="cd19079">
    <property type="entry name" value="AKR_EcYajO-like"/>
    <property type="match status" value="1"/>
</dbReference>
<keyword evidence="1 3" id="KW-0560">Oxidoreductase</keyword>
<sequence>MSEVTQYVPWNNLGSSGLKISKIIIGFMSFGSKEYWEKWVIDDKEKIFGILKKAYDHGIRTYDTADTYSNGLSEKILGEFLTKYKIKRDKVIILTKVFYPIDDEEYPVGFNALGVNYGSELDKINFANNQRLSRKHIIDAAKKSVERLGTYIDVYQIHRFDHYTPMEETMKALNDVVEAGYTRYIGASSMRAVQFVQLQHTAEKHGWSKFISMQSFYNLINREDENEMNFYCDQTGVGLIPWSPIATGVLARPVPKDESEFTERHATTGFNEYLGLDITRGDPSKESEVETIDRVEELSKKRGVPMAAIATAWVISKGANPIIGFSSEKRVDDAILATQLKLTDEEIKYLEEPYKPKQRIFSSI</sequence>
<dbReference type="Proteomes" id="UP000009328">
    <property type="component" value="Unassembled WGS sequence"/>
</dbReference>
<dbReference type="Gene3D" id="3.20.20.100">
    <property type="entry name" value="NADP-dependent oxidoreductase domain"/>
    <property type="match status" value="1"/>
</dbReference>
<feature type="domain" description="NADP-dependent oxidoreductase" evidence="2">
    <location>
        <begin position="22"/>
        <end position="352"/>
    </location>
</feature>
<dbReference type="GO" id="GO:0005829">
    <property type="term" value="C:cytosol"/>
    <property type="evidence" value="ECO:0007669"/>
    <property type="project" value="UniProtKB-ARBA"/>
</dbReference>
<protein>
    <submittedName>
        <fullName evidence="3">Aryl-alcohol dehydrogenase</fullName>
        <ecNumber evidence="3">1.1.1.-</ecNumber>
    </submittedName>
</protein>
<proteinExistence type="predicted"/>
<dbReference type="EMBL" id="CAIF01000194">
    <property type="protein sequence ID" value="CCH45365.1"/>
    <property type="molecule type" value="Genomic_DNA"/>
</dbReference>
<accession>K0KJE8</accession>
<dbReference type="eggNOG" id="KOG1575">
    <property type="taxonomic scope" value="Eukaryota"/>
</dbReference>
<keyword evidence="4" id="KW-1185">Reference proteome</keyword>
<reference evidence="3 4" key="1">
    <citation type="journal article" date="2012" name="Eukaryot. Cell">
        <title>Draft genome sequence of Wickerhamomyces ciferrii NRRL Y-1031 F-60-10.</title>
        <authorList>
            <person name="Schneider J."/>
            <person name="Andrea H."/>
            <person name="Blom J."/>
            <person name="Jaenicke S."/>
            <person name="Ruckert C."/>
            <person name="Schorsch C."/>
            <person name="Szczepanowski R."/>
            <person name="Farwick M."/>
            <person name="Goesmann A."/>
            <person name="Puhler A."/>
            <person name="Schaffer S."/>
            <person name="Tauch A."/>
            <person name="Kohler T."/>
            <person name="Brinkrolf K."/>
        </authorList>
    </citation>
    <scope>NUCLEOTIDE SEQUENCE [LARGE SCALE GENOMIC DNA]</scope>
    <source>
        <strain evidence="4">ATCC 14091 / BCRC 22168 / CBS 111 / JCM 3599 / NBRC 0793 / NRRL Y-1031 F-60-10</strain>
    </source>
</reference>
<dbReference type="InterPro" id="IPR036812">
    <property type="entry name" value="NAD(P)_OxRdtase_dom_sf"/>
</dbReference>
<gene>
    <name evidence="3" type="ORF">BN7_4947</name>
</gene>
<dbReference type="HOGENOM" id="CLU_023205_2_0_1"/>
<name>K0KJE8_WICCF</name>
<evidence type="ECO:0000259" key="2">
    <source>
        <dbReference type="Pfam" id="PF00248"/>
    </source>
</evidence>
<dbReference type="Pfam" id="PF00248">
    <property type="entry name" value="Aldo_ket_red"/>
    <property type="match status" value="1"/>
</dbReference>
<dbReference type="InParanoid" id="K0KJE8"/>
<evidence type="ECO:0000313" key="3">
    <source>
        <dbReference type="EMBL" id="CCH45365.1"/>
    </source>
</evidence>
<dbReference type="PANTHER" id="PTHR43364:SF15">
    <property type="entry name" value="ARYL-ALCOHOL DEHYDROGENASE AAD16-RELATED"/>
    <property type="match status" value="1"/>
</dbReference>
<comment type="caution">
    <text evidence="3">The sequence shown here is derived from an EMBL/GenBank/DDBJ whole genome shotgun (WGS) entry which is preliminary data.</text>
</comment>
<evidence type="ECO:0000256" key="1">
    <source>
        <dbReference type="ARBA" id="ARBA00023002"/>
    </source>
</evidence>